<protein>
    <recommendedName>
        <fullName evidence="4">SOWAHA-C winged helix-turn-helix domain-containing protein</fullName>
    </recommendedName>
</protein>
<gene>
    <name evidence="5" type="ORF">CUNI_LOCUS12200</name>
</gene>
<keyword evidence="6" id="KW-1185">Reference proteome</keyword>
<accession>A0A8S3ZHN0</accession>
<dbReference type="EMBL" id="CAJHNH020002412">
    <property type="protein sequence ID" value="CAG5126642.1"/>
    <property type="molecule type" value="Genomic_DNA"/>
</dbReference>
<evidence type="ECO:0000256" key="2">
    <source>
        <dbReference type="ARBA" id="ARBA00023043"/>
    </source>
</evidence>
<dbReference type="AlphaFoldDB" id="A0A8S3ZHN0"/>
<evidence type="ECO:0000256" key="3">
    <source>
        <dbReference type="SAM" id="MobiDB-lite"/>
    </source>
</evidence>
<dbReference type="PANTHER" id="PTHR14491">
    <property type="entry name" value="SOSONDOWAH, ISOFORM G"/>
    <property type="match status" value="1"/>
</dbReference>
<evidence type="ECO:0000313" key="6">
    <source>
        <dbReference type="Proteomes" id="UP000678393"/>
    </source>
</evidence>
<comment type="caution">
    <text evidence="5">The sequence shown here is derived from an EMBL/GenBank/DDBJ whole genome shotgun (WGS) entry which is preliminary data.</text>
</comment>
<dbReference type="PANTHER" id="PTHR14491:SF8">
    <property type="entry name" value="ANKYRIN REPEAT DOMAIN-CONTAINING PROTEIN SOWAHD"/>
    <property type="match status" value="1"/>
</dbReference>
<evidence type="ECO:0000256" key="1">
    <source>
        <dbReference type="ARBA" id="ARBA00022737"/>
    </source>
</evidence>
<keyword evidence="1" id="KW-0677">Repeat</keyword>
<reference evidence="5" key="1">
    <citation type="submission" date="2021-04" db="EMBL/GenBank/DDBJ databases">
        <authorList>
            <consortium name="Molecular Ecology Group"/>
        </authorList>
    </citation>
    <scope>NUCLEOTIDE SEQUENCE</scope>
</reference>
<feature type="non-terminal residue" evidence="5">
    <location>
        <position position="254"/>
    </location>
</feature>
<feature type="region of interest" description="Disordered" evidence="3">
    <location>
        <begin position="179"/>
        <end position="202"/>
    </location>
</feature>
<evidence type="ECO:0000313" key="5">
    <source>
        <dbReference type="EMBL" id="CAG5126642.1"/>
    </source>
</evidence>
<dbReference type="InterPro" id="IPR058889">
    <property type="entry name" value="WHD_SOWAHA-C"/>
</dbReference>
<organism evidence="5 6">
    <name type="scientific">Candidula unifasciata</name>
    <dbReference type="NCBI Taxonomy" id="100452"/>
    <lineage>
        <taxon>Eukaryota</taxon>
        <taxon>Metazoa</taxon>
        <taxon>Spiralia</taxon>
        <taxon>Lophotrochozoa</taxon>
        <taxon>Mollusca</taxon>
        <taxon>Gastropoda</taxon>
        <taxon>Heterobranchia</taxon>
        <taxon>Euthyneura</taxon>
        <taxon>Panpulmonata</taxon>
        <taxon>Eupulmonata</taxon>
        <taxon>Stylommatophora</taxon>
        <taxon>Helicina</taxon>
        <taxon>Helicoidea</taxon>
        <taxon>Geomitridae</taxon>
        <taxon>Candidula</taxon>
    </lineage>
</organism>
<feature type="region of interest" description="Disordered" evidence="3">
    <location>
        <begin position="114"/>
        <end position="148"/>
    </location>
</feature>
<sequence length="254" mass="28311">MDDLTVEAVLEFILSHGGRVLNSKLVSQFKDYLNHPVNKVSNREKFKGFVNELAVLKTENGEKVLVLKKKYSQGLDRFSDFHGITTKPGADSPDGGTMSKARADENVTVALRRGDRVPASPKMSEDSSSMDQQHFHDNSQKSVSSSTFGVASMDEDANTSIDSVKDKIKLLNKNISESDLNRLKSGGGNKKTHKHAGGDDENSHDYYMNVSKTWLMVCATSNYHDMNRLLSKNPGLAKLKICYINTYNYVDFTY</sequence>
<evidence type="ECO:0000259" key="4">
    <source>
        <dbReference type="Pfam" id="PF25877"/>
    </source>
</evidence>
<dbReference type="Pfam" id="PF25877">
    <property type="entry name" value="WHD_SOWAH"/>
    <property type="match status" value="1"/>
</dbReference>
<proteinExistence type="predicted"/>
<dbReference type="Proteomes" id="UP000678393">
    <property type="component" value="Unassembled WGS sequence"/>
</dbReference>
<name>A0A8S3ZHN0_9EUPU</name>
<feature type="domain" description="SOWAHA-C winged helix-turn-helix" evidence="4">
    <location>
        <begin position="3"/>
        <end position="77"/>
    </location>
</feature>
<dbReference type="OrthoDB" id="60433at2759"/>
<keyword evidence="2" id="KW-0040">ANK repeat</keyword>